<evidence type="ECO:0000256" key="2">
    <source>
        <dbReference type="ARBA" id="ARBA00022723"/>
    </source>
</evidence>
<name>A0A848D9H3_9EURY</name>
<gene>
    <name evidence="7" type="ORF">GIS02_02270</name>
</gene>
<dbReference type="PROSITE" id="PS00198">
    <property type="entry name" value="4FE4S_FER_1"/>
    <property type="match status" value="2"/>
</dbReference>
<dbReference type="AlphaFoldDB" id="A0A848D9H3"/>
<feature type="domain" description="4Fe-4S ferredoxin-type" evidence="6">
    <location>
        <begin position="277"/>
        <end position="307"/>
    </location>
</feature>
<dbReference type="PANTHER" id="PTHR31332">
    <property type="entry name" value="7-HYDROXYMETHYL CHLOROPHYLL A REDUCTASE, CHLOROPLASTIC"/>
    <property type="match status" value="1"/>
</dbReference>
<keyword evidence="3" id="KW-0560">Oxidoreductase</keyword>
<evidence type="ECO:0000256" key="4">
    <source>
        <dbReference type="ARBA" id="ARBA00023004"/>
    </source>
</evidence>
<protein>
    <submittedName>
        <fullName evidence="7">Formate dehydrogenase</fullName>
    </submittedName>
</protein>
<evidence type="ECO:0000256" key="5">
    <source>
        <dbReference type="ARBA" id="ARBA00023014"/>
    </source>
</evidence>
<dbReference type="InterPro" id="IPR017896">
    <property type="entry name" value="4Fe4S_Fe-S-bd"/>
</dbReference>
<dbReference type="Pfam" id="PF04432">
    <property type="entry name" value="FrhB_FdhB_C"/>
    <property type="match status" value="1"/>
</dbReference>
<dbReference type="InterPro" id="IPR007516">
    <property type="entry name" value="Co_F420_Hydgase/DH_bsu_N"/>
</dbReference>
<dbReference type="GO" id="GO:0052592">
    <property type="term" value="F:oxidoreductase activity, acting on CH or CH2 groups, with an iron-sulfur protein as acceptor"/>
    <property type="evidence" value="ECO:0007669"/>
    <property type="project" value="TreeGrafter"/>
</dbReference>
<dbReference type="Pfam" id="PF04422">
    <property type="entry name" value="FrhB_FdhB_N"/>
    <property type="match status" value="1"/>
</dbReference>
<dbReference type="Proteomes" id="UP000606580">
    <property type="component" value="Unassembled WGS sequence"/>
</dbReference>
<keyword evidence="5" id="KW-0411">Iron-sulfur</keyword>
<comment type="cofactor">
    <cofactor evidence="1">
        <name>FAD</name>
        <dbReference type="ChEBI" id="CHEBI:57692"/>
    </cofactor>
</comment>
<dbReference type="EMBL" id="WNEG01000042">
    <property type="protein sequence ID" value="NMG83014.1"/>
    <property type="molecule type" value="Genomic_DNA"/>
</dbReference>
<reference evidence="7" key="1">
    <citation type="journal article" date="2020" name="MBio">
        <title>'Candidatus Ethanoperedens,' a Thermophilic Genus of Archaea Mediating the Anaerobic Oxidation of Ethane.</title>
        <authorList>
            <person name="Hahn C.J."/>
            <person name="Laso-Perez R."/>
            <person name="Vulcano F."/>
            <person name="Vaziourakis K.M."/>
            <person name="Stokke R."/>
            <person name="Steen I.H."/>
            <person name="Teske A."/>
            <person name="Boetius A."/>
            <person name="Liebeke M."/>
            <person name="Amann R."/>
            <person name="Knittel K."/>
            <person name="Wegener G."/>
        </authorList>
    </citation>
    <scope>NUCLEOTIDE SEQUENCE</scope>
    <source>
        <strain evidence="7">GoM-Arc1-LC-WB58</strain>
    </source>
</reference>
<evidence type="ECO:0000256" key="3">
    <source>
        <dbReference type="ARBA" id="ARBA00023002"/>
    </source>
</evidence>
<dbReference type="Gene3D" id="3.30.70.20">
    <property type="match status" value="1"/>
</dbReference>
<evidence type="ECO:0000313" key="8">
    <source>
        <dbReference type="Proteomes" id="UP000606580"/>
    </source>
</evidence>
<dbReference type="InterPro" id="IPR007525">
    <property type="entry name" value="FrhB_FdhB_C"/>
</dbReference>
<dbReference type="PROSITE" id="PS51379">
    <property type="entry name" value="4FE4S_FER_2"/>
    <property type="match status" value="2"/>
</dbReference>
<proteinExistence type="predicted"/>
<keyword evidence="2" id="KW-0479">Metal-binding</keyword>
<comment type="caution">
    <text evidence="7">The sequence shown here is derived from an EMBL/GenBank/DDBJ whole genome shotgun (WGS) entry which is preliminary data.</text>
</comment>
<dbReference type="GO" id="GO:0046872">
    <property type="term" value="F:metal ion binding"/>
    <property type="evidence" value="ECO:0007669"/>
    <property type="project" value="UniProtKB-KW"/>
</dbReference>
<feature type="domain" description="4Fe-4S ferredoxin-type" evidence="6">
    <location>
        <begin position="325"/>
        <end position="354"/>
    </location>
</feature>
<keyword evidence="4" id="KW-0408">Iron</keyword>
<accession>A0A848D9H3</accession>
<dbReference type="InterPro" id="IPR017900">
    <property type="entry name" value="4Fe4S_Fe_S_CS"/>
</dbReference>
<sequence>MNIGDRIVAWSKDEEIKKEGASGGLVTSLLTAALKGELVDEVIALQKKSEFEGVPIRTSDVDEVIKCSGSLHAAPINLTKFAVRFFEEHPDGTLALPAKPCDARGIIEQAKRKKIDLEKTYLIGLNCGGTMDPITTMKMLEKMYEIDPNEVIEEEIERGKLIFKTKKEEKAISIDELEEAGYGRRENCRYCEINIPVMTDLACGNWGAGKNETFVEIFTEKGLKLMNNAIELGLIETAPATEKGIKIREKTNGVMEKVAKKWHEKIFVPIEDRLERLHYYMDVMEDCIDCEACKYVCPVCACDESKCIDFYDPMDSHKISIYHLVRLLHLSDSCIGCGQCTDVCPAEIPLTTLHRRMADRIQTKYDYIPGMDMKIPPSFEVE</sequence>
<dbReference type="SUPFAM" id="SSF46548">
    <property type="entry name" value="alpha-helical ferredoxin"/>
    <property type="match status" value="1"/>
</dbReference>
<evidence type="ECO:0000256" key="1">
    <source>
        <dbReference type="ARBA" id="ARBA00001974"/>
    </source>
</evidence>
<organism evidence="7 8">
    <name type="scientific">Candidatus Ethanoperedens thermophilum</name>
    <dbReference type="NCBI Taxonomy" id="2766897"/>
    <lineage>
        <taxon>Archaea</taxon>
        <taxon>Methanobacteriati</taxon>
        <taxon>Methanobacteriota</taxon>
        <taxon>Stenosarchaea group</taxon>
        <taxon>Methanomicrobia</taxon>
        <taxon>Methanosarcinales</taxon>
        <taxon>Methanosarcinales incertae sedis</taxon>
        <taxon>GOM Arc I cluster</taxon>
        <taxon>Candidatus Ethanoperedens</taxon>
    </lineage>
</organism>
<evidence type="ECO:0000259" key="6">
    <source>
        <dbReference type="PROSITE" id="PS51379"/>
    </source>
</evidence>
<dbReference type="PANTHER" id="PTHR31332:SF6">
    <property type="entry name" value="FORMATE DEHYDROGENASE SUBUNIT BETA"/>
    <property type="match status" value="1"/>
</dbReference>
<dbReference type="GO" id="GO:0051536">
    <property type="term" value="F:iron-sulfur cluster binding"/>
    <property type="evidence" value="ECO:0007669"/>
    <property type="project" value="UniProtKB-KW"/>
</dbReference>
<evidence type="ECO:0000313" key="7">
    <source>
        <dbReference type="EMBL" id="NMG83014.1"/>
    </source>
</evidence>
<dbReference type="Pfam" id="PF13183">
    <property type="entry name" value="Fer4_8"/>
    <property type="match status" value="1"/>
</dbReference>
<dbReference type="InterPro" id="IPR045220">
    <property type="entry name" value="FRHB/FDHB/HCAR-like"/>
</dbReference>